<comment type="caution">
    <text evidence="2">The sequence shown here is derived from an EMBL/GenBank/DDBJ whole genome shotgun (WGS) entry which is preliminary data.</text>
</comment>
<evidence type="ECO:0000313" key="2">
    <source>
        <dbReference type="EMBL" id="PJI92429.1"/>
    </source>
</evidence>
<dbReference type="AlphaFoldDB" id="A0A2M8WND1"/>
<evidence type="ECO:0000313" key="3">
    <source>
        <dbReference type="Proteomes" id="UP000228531"/>
    </source>
</evidence>
<sequence>MTVKVTLAPLTADLTDTLRDIRVAADQVAFSGQPYEVIDDPEPGVDVHVILNEGQVVGMFRIDPGFHHTYPFAGPDTPGLRTFLVDQQMQGRGIAKACCMQLHDYLSKHYGDAKAVYLTVNLRNQAARKVYLASGFVDTGDQWLLGEAGPQNVLRLDLDKPKAPDR</sequence>
<name>A0A2M8WND1_9RHOB</name>
<dbReference type="Gene3D" id="3.40.630.30">
    <property type="match status" value="1"/>
</dbReference>
<dbReference type="PROSITE" id="PS51186">
    <property type="entry name" value="GNAT"/>
    <property type="match status" value="1"/>
</dbReference>
<dbReference type="GO" id="GO:0016747">
    <property type="term" value="F:acyltransferase activity, transferring groups other than amino-acyl groups"/>
    <property type="evidence" value="ECO:0007669"/>
    <property type="project" value="InterPro"/>
</dbReference>
<accession>A0A2M8WND1</accession>
<dbReference type="RefSeq" id="WP_168769087.1">
    <property type="nucleotide sequence ID" value="NZ_PGTY01000001.1"/>
</dbReference>
<dbReference type="SUPFAM" id="SSF55729">
    <property type="entry name" value="Acyl-CoA N-acyltransferases (Nat)"/>
    <property type="match status" value="1"/>
</dbReference>
<protein>
    <submittedName>
        <fullName evidence="2">Acetyltransferase (GNAT) family protein</fullName>
    </submittedName>
</protein>
<dbReference type="InterPro" id="IPR000182">
    <property type="entry name" value="GNAT_dom"/>
</dbReference>
<dbReference type="InterPro" id="IPR016181">
    <property type="entry name" value="Acyl_CoA_acyltransferase"/>
</dbReference>
<evidence type="ECO:0000259" key="1">
    <source>
        <dbReference type="PROSITE" id="PS51186"/>
    </source>
</evidence>
<feature type="domain" description="N-acetyltransferase" evidence="1">
    <location>
        <begin position="5"/>
        <end position="159"/>
    </location>
</feature>
<keyword evidence="3" id="KW-1185">Reference proteome</keyword>
<proteinExistence type="predicted"/>
<gene>
    <name evidence="2" type="ORF">BC777_1278</name>
</gene>
<dbReference type="Proteomes" id="UP000228531">
    <property type="component" value="Unassembled WGS sequence"/>
</dbReference>
<dbReference type="CDD" id="cd04301">
    <property type="entry name" value="NAT_SF"/>
    <property type="match status" value="1"/>
</dbReference>
<dbReference type="EMBL" id="PGTY01000001">
    <property type="protein sequence ID" value="PJI92429.1"/>
    <property type="molecule type" value="Genomic_DNA"/>
</dbReference>
<keyword evidence="2" id="KW-0808">Transferase</keyword>
<dbReference type="Pfam" id="PF00583">
    <property type="entry name" value="Acetyltransf_1"/>
    <property type="match status" value="1"/>
</dbReference>
<reference evidence="2 3" key="1">
    <citation type="submission" date="2017-11" db="EMBL/GenBank/DDBJ databases">
        <title>Genomic Encyclopedia of Archaeal and Bacterial Type Strains, Phase II (KMG-II): From Individual Species to Whole Genera.</title>
        <authorList>
            <person name="Goeker M."/>
        </authorList>
    </citation>
    <scope>NUCLEOTIDE SEQUENCE [LARGE SCALE GENOMIC DNA]</scope>
    <source>
        <strain evidence="2 3">DSM 29128</strain>
    </source>
</reference>
<organism evidence="2 3">
    <name type="scientific">Yoonia maricola</name>
    <dbReference type="NCBI Taxonomy" id="420999"/>
    <lineage>
        <taxon>Bacteria</taxon>
        <taxon>Pseudomonadati</taxon>
        <taxon>Pseudomonadota</taxon>
        <taxon>Alphaproteobacteria</taxon>
        <taxon>Rhodobacterales</taxon>
        <taxon>Paracoccaceae</taxon>
        <taxon>Yoonia</taxon>
    </lineage>
</organism>